<gene>
    <name evidence="1" type="ORF">CDAR_441651</name>
</gene>
<sequence length="72" mass="7954">MNLAVSWSQDIYHYAVQSSEEKSPAIRQLPFVVCASLSLGNCRWRSWAVGALPQGPEASSSGIKYRLVQKSI</sequence>
<organism evidence="1 2">
    <name type="scientific">Caerostris darwini</name>
    <dbReference type="NCBI Taxonomy" id="1538125"/>
    <lineage>
        <taxon>Eukaryota</taxon>
        <taxon>Metazoa</taxon>
        <taxon>Ecdysozoa</taxon>
        <taxon>Arthropoda</taxon>
        <taxon>Chelicerata</taxon>
        <taxon>Arachnida</taxon>
        <taxon>Araneae</taxon>
        <taxon>Araneomorphae</taxon>
        <taxon>Entelegynae</taxon>
        <taxon>Araneoidea</taxon>
        <taxon>Araneidae</taxon>
        <taxon>Caerostris</taxon>
    </lineage>
</organism>
<evidence type="ECO:0000313" key="1">
    <source>
        <dbReference type="EMBL" id="GIY11279.1"/>
    </source>
</evidence>
<keyword evidence="2" id="KW-1185">Reference proteome</keyword>
<comment type="caution">
    <text evidence="1">The sequence shown here is derived from an EMBL/GenBank/DDBJ whole genome shotgun (WGS) entry which is preliminary data.</text>
</comment>
<evidence type="ECO:0000313" key="2">
    <source>
        <dbReference type="Proteomes" id="UP001054837"/>
    </source>
</evidence>
<name>A0AAV4QR49_9ARAC</name>
<dbReference type="Proteomes" id="UP001054837">
    <property type="component" value="Unassembled WGS sequence"/>
</dbReference>
<dbReference type="EMBL" id="BPLQ01004890">
    <property type="protein sequence ID" value="GIY11279.1"/>
    <property type="molecule type" value="Genomic_DNA"/>
</dbReference>
<protein>
    <submittedName>
        <fullName evidence="1">Uncharacterized protein</fullName>
    </submittedName>
</protein>
<reference evidence="1 2" key="1">
    <citation type="submission" date="2021-06" db="EMBL/GenBank/DDBJ databases">
        <title>Caerostris darwini draft genome.</title>
        <authorList>
            <person name="Kono N."/>
            <person name="Arakawa K."/>
        </authorList>
    </citation>
    <scope>NUCLEOTIDE SEQUENCE [LARGE SCALE GENOMIC DNA]</scope>
</reference>
<dbReference type="AlphaFoldDB" id="A0AAV4QR49"/>
<accession>A0AAV4QR49</accession>
<proteinExistence type="predicted"/>